<reference evidence="2" key="2">
    <citation type="submission" date="2020-09" db="EMBL/GenBank/DDBJ databases">
        <authorList>
            <person name="Sun Q."/>
            <person name="Zhou Y."/>
        </authorList>
    </citation>
    <scope>NUCLEOTIDE SEQUENCE</scope>
    <source>
        <strain evidence="2">CGMCC 1.12987</strain>
    </source>
</reference>
<name>A0A917G3E1_9BACL</name>
<protein>
    <recommendedName>
        <fullName evidence="4">Non-ribosomal peptide synthetase module</fullName>
    </recommendedName>
</protein>
<evidence type="ECO:0000313" key="3">
    <source>
        <dbReference type="Proteomes" id="UP000644756"/>
    </source>
</evidence>
<dbReference type="Proteomes" id="UP000644756">
    <property type="component" value="Unassembled WGS sequence"/>
</dbReference>
<sequence>MAQRLATEYVKASLQLTEEEMSRFVRFFGEQHVRLHVRVLDGGNQELVLEDDTGKEEIRLTFERQHGLYVCVLSCRLVHPKLTNALRKAVSMFKGDAIVNRIYPNYTMIYHYVKGAVHKIMENSGGETRLVFEWKDTLGQLEKQFNNRTVEREIERAQNAINELLDLRNQAKHAAEIQAIDERLKQHTHTLFVLEA</sequence>
<evidence type="ECO:0000313" key="2">
    <source>
        <dbReference type="EMBL" id="GGG20532.1"/>
    </source>
</evidence>
<dbReference type="RefSeq" id="WP_188533000.1">
    <property type="nucleotide sequence ID" value="NZ_BMGR01000016.1"/>
</dbReference>
<evidence type="ECO:0000256" key="1">
    <source>
        <dbReference type="SAM" id="Coils"/>
    </source>
</evidence>
<organism evidence="2 3">
    <name type="scientific">Paenibacillus abyssi</name>
    <dbReference type="NCBI Taxonomy" id="1340531"/>
    <lineage>
        <taxon>Bacteria</taxon>
        <taxon>Bacillati</taxon>
        <taxon>Bacillota</taxon>
        <taxon>Bacilli</taxon>
        <taxon>Bacillales</taxon>
        <taxon>Paenibacillaceae</taxon>
        <taxon>Paenibacillus</taxon>
    </lineage>
</organism>
<comment type="caution">
    <text evidence="2">The sequence shown here is derived from an EMBL/GenBank/DDBJ whole genome shotgun (WGS) entry which is preliminary data.</text>
</comment>
<keyword evidence="1" id="KW-0175">Coiled coil</keyword>
<gene>
    <name evidence="2" type="ORF">GCM10010916_41600</name>
</gene>
<proteinExistence type="predicted"/>
<evidence type="ECO:0008006" key="4">
    <source>
        <dbReference type="Google" id="ProtNLM"/>
    </source>
</evidence>
<accession>A0A917G3E1</accession>
<feature type="coiled-coil region" evidence="1">
    <location>
        <begin position="147"/>
        <end position="177"/>
    </location>
</feature>
<keyword evidence="3" id="KW-1185">Reference proteome</keyword>
<dbReference type="EMBL" id="BMGR01000016">
    <property type="protein sequence ID" value="GGG20532.1"/>
    <property type="molecule type" value="Genomic_DNA"/>
</dbReference>
<dbReference type="AlphaFoldDB" id="A0A917G3E1"/>
<reference evidence="2" key="1">
    <citation type="journal article" date="2014" name="Int. J. Syst. Evol. Microbiol.">
        <title>Complete genome sequence of Corynebacterium casei LMG S-19264T (=DSM 44701T), isolated from a smear-ripened cheese.</title>
        <authorList>
            <consortium name="US DOE Joint Genome Institute (JGI-PGF)"/>
            <person name="Walter F."/>
            <person name="Albersmeier A."/>
            <person name="Kalinowski J."/>
            <person name="Ruckert C."/>
        </authorList>
    </citation>
    <scope>NUCLEOTIDE SEQUENCE</scope>
    <source>
        <strain evidence="2">CGMCC 1.12987</strain>
    </source>
</reference>